<dbReference type="Proteomes" id="UP000798951">
    <property type="component" value="Unassembled WGS sequence"/>
</dbReference>
<dbReference type="InterPro" id="IPR001466">
    <property type="entry name" value="Beta-lactam-related"/>
</dbReference>
<keyword evidence="4" id="KW-1185">Reference proteome</keyword>
<dbReference type="Gene3D" id="3.40.710.10">
    <property type="entry name" value="DD-peptidase/beta-lactamase superfamily"/>
    <property type="match status" value="1"/>
</dbReference>
<protein>
    <submittedName>
        <fullName evidence="3">Beta-lactamase</fullName>
    </submittedName>
</protein>
<evidence type="ECO:0000259" key="2">
    <source>
        <dbReference type="Pfam" id="PF00144"/>
    </source>
</evidence>
<dbReference type="PANTHER" id="PTHR43283:SF7">
    <property type="entry name" value="BETA-LACTAMASE-RELATED DOMAIN-CONTAINING PROTEIN"/>
    <property type="match status" value="1"/>
</dbReference>
<feature type="domain" description="Beta-lactamase-related" evidence="2">
    <location>
        <begin position="98"/>
        <end position="259"/>
    </location>
</feature>
<keyword evidence="1" id="KW-0732">Signal</keyword>
<feature type="chain" id="PRO_5046260245" evidence="1">
    <location>
        <begin position="29"/>
        <end position="442"/>
    </location>
</feature>
<organism evidence="3 4">
    <name type="scientific">Nocardia caishijiensis</name>
    <dbReference type="NCBI Taxonomy" id="184756"/>
    <lineage>
        <taxon>Bacteria</taxon>
        <taxon>Bacillati</taxon>
        <taxon>Actinomycetota</taxon>
        <taxon>Actinomycetes</taxon>
        <taxon>Mycobacteriales</taxon>
        <taxon>Nocardiaceae</taxon>
        <taxon>Nocardia</taxon>
    </lineage>
</organism>
<evidence type="ECO:0000313" key="3">
    <source>
        <dbReference type="EMBL" id="KAF0848635.1"/>
    </source>
</evidence>
<proteinExistence type="predicted"/>
<comment type="caution">
    <text evidence="3">The sequence shown here is derived from an EMBL/GenBank/DDBJ whole genome shotgun (WGS) entry which is preliminary data.</text>
</comment>
<gene>
    <name evidence="3" type="ORF">FNL39_10160</name>
</gene>
<name>A0ABQ6YS80_9NOCA</name>
<dbReference type="SUPFAM" id="SSF56601">
    <property type="entry name" value="beta-lactamase/transpeptidase-like"/>
    <property type="match status" value="1"/>
</dbReference>
<accession>A0ABQ6YS80</accession>
<sequence>MRGFLKYGAAVAVTAVSLTSAAVLPVAAADPPTVRHCEVSSGRTPQSAAPAEVALDPDRVAEAMRLAVDPTRFNIQLYRNNCLVAAGPRNAESGGVPWNLWSGTKSVVALVAGAAVDDGALDVDAPIGRYLPDGLGDEGHRAITVRNLLTESSGMEVAIAAEGATGLAQLDPNVVAQALAMPIERPQGTQFRYSQRAVDLLVYVIAQAVGTDFQDFAQRKLFDPLGIQRTDYYWARDRAGNTYGHAHLLLPPDDFAKLGLLVGNRGRWNEQQVISEAYLHEALSPSRAMPCYGFLFVVNGAPCRLEFPGLPDDAVKMSGMLRNDSYIVPSLGLVLNWTGVATPGVSTTYTHDVLRTLVSSFRDVAVPDPGPYREKPDVSVTDPMIARPDPVFGTFGLGPYAYPGCGFVECLGETPKAPFADTPPGCVVLGCLGPDPRTPGIR</sequence>
<evidence type="ECO:0000256" key="1">
    <source>
        <dbReference type="SAM" id="SignalP"/>
    </source>
</evidence>
<dbReference type="InterPro" id="IPR050789">
    <property type="entry name" value="Diverse_Enzym_Activities"/>
</dbReference>
<dbReference type="InterPro" id="IPR012338">
    <property type="entry name" value="Beta-lactam/transpept-like"/>
</dbReference>
<dbReference type="EMBL" id="VMSD01000001">
    <property type="protein sequence ID" value="KAF0848635.1"/>
    <property type="molecule type" value="Genomic_DNA"/>
</dbReference>
<evidence type="ECO:0000313" key="4">
    <source>
        <dbReference type="Proteomes" id="UP000798951"/>
    </source>
</evidence>
<feature type="signal peptide" evidence="1">
    <location>
        <begin position="1"/>
        <end position="28"/>
    </location>
</feature>
<dbReference type="Pfam" id="PF00144">
    <property type="entry name" value="Beta-lactamase"/>
    <property type="match status" value="1"/>
</dbReference>
<dbReference type="PANTHER" id="PTHR43283">
    <property type="entry name" value="BETA-LACTAMASE-RELATED"/>
    <property type="match status" value="1"/>
</dbReference>
<reference evidence="3 4" key="1">
    <citation type="submission" date="2019-07" db="EMBL/GenBank/DDBJ databases">
        <title>Genomic Encyclopedia of Type Strains, Phase IV (KMG-IV): sequencing the most valuable type-strain genomes for metagenomic binning, comparative biology and taxonomic classification.</title>
        <authorList>
            <person name="Goeker M."/>
        </authorList>
    </citation>
    <scope>NUCLEOTIDE SEQUENCE [LARGE SCALE GENOMIC DNA]</scope>
    <source>
        <strain evidence="3 4">DSM 44831</strain>
    </source>
</reference>